<gene>
    <name evidence="2" type="ORF">ESV85_19050</name>
</gene>
<protein>
    <recommendedName>
        <fullName evidence="4">NIPSNAP protein</fullName>
    </recommendedName>
</protein>
<feature type="chain" id="PRO_5023072827" description="NIPSNAP protein" evidence="1">
    <location>
        <begin position="23"/>
        <end position="265"/>
    </location>
</feature>
<dbReference type="EMBL" id="VORW01000021">
    <property type="protein sequence ID" value="TXE04411.1"/>
    <property type="molecule type" value="Genomic_DNA"/>
</dbReference>
<dbReference type="OrthoDB" id="1523802at2"/>
<sequence>MFMKKLLLFLVCGMLWVSSLKAQQTQYMVFEFVKVDNDQLFDYIEFKDQMEKVYRQALNDQRIKGWDFWSLQSGGDHSDFQYIMVTYYDDPVKMMNGLDEQSMMEYTKIAYPHLNSMQVSKMFQESLAMRDMPMRLYMRQISETNDKFQMKPGVLASFDLMKAREGNFEAYEEAESQIFKPIHQKFVEQGLMGHWSLLRTALPLGSEAKSTHLTMNVYKDYMQFFNAQSYEDMNQTEEQRLAVNEGLNSRDQKWVYLATLENVVR</sequence>
<evidence type="ECO:0000313" key="2">
    <source>
        <dbReference type="EMBL" id="TXE04411.1"/>
    </source>
</evidence>
<evidence type="ECO:0008006" key="4">
    <source>
        <dbReference type="Google" id="ProtNLM"/>
    </source>
</evidence>
<keyword evidence="1" id="KW-0732">Signal</keyword>
<reference evidence="2 3" key="1">
    <citation type="submission" date="2019-08" db="EMBL/GenBank/DDBJ databases">
        <title>Genomes sequence of Algoriphagus aquimarinus ACAM450.</title>
        <authorList>
            <person name="Bowman J.P."/>
        </authorList>
    </citation>
    <scope>NUCLEOTIDE SEQUENCE [LARGE SCALE GENOMIC DNA]</scope>
    <source>
        <strain evidence="2 3">ACAM 450</strain>
    </source>
</reference>
<organism evidence="2 3">
    <name type="scientific">Algoriphagus aquimarinus</name>
    <dbReference type="NCBI Taxonomy" id="237018"/>
    <lineage>
        <taxon>Bacteria</taxon>
        <taxon>Pseudomonadati</taxon>
        <taxon>Bacteroidota</taxon>
        <taxon>Cytophagia</taxon>
        <taxon>Cytophagales</taxon>
        <taxon>Cyclobacteriaceae</taxon>
        <taxon>Algoriphagus</taxon>
    </lineage>
</organism>
<evidence type="ECO:0000313" key="3">
    <source>
        <dbReference type="Proteomes" id="UP000321935"/>
    </source>
</evidence>
<dbReference type="Proteomes" id="UP000321935">
    <property type="component" value="Unassembled WGS sequence"/>
</dbReference>
<evidence type="ECO:0000256" key="1">
    <source>
        <dbReference type="SAM" id="SignalP"/>
    </source>
</evidence>
<comment type="caution">
    <text evidence="2">The sequence shown here is derived from an EMBL/GenBank/DDBJ whole genome shotgun (WGS) entry which is preliminary data.</text>
</comment>
<proteinExistence type="predicted"/>
<feature type="signal peptide" evidence="1">
    <location>
        <begin position="1"/>
        <end position="22"/>
    </location>
</feature>
<name>A0A5C7A9P7_9BACT</name>
<dbReference type="AlphaFoldDB" id="A0A5C7A9P7"/>
<accession>A0A5C7A9P7</accession>